<evidence type="ECO:0000313" key="2">
    <source>
        <dbReference type="Proteomes" id="UP000001887"/>
    </source>
</evidence>
<dbReference type="AlphaFoldDB" id="D2R7H8"/>
<gene>
    <name evidence="1" type="ordered locus">Psta_2736</name>
</gene>
<evidence type="ECO:0000313" key="1">
    <source>
        <dbReference type="EMBL" id="ADB17404.1"/>
    </source>
</evidence>
<dbReference type="Proteomes" id="UP000001887">
    <property type="component" value="Chromosome"/>
</dbReference>
<keyword evidence="2" id="KW-1185">Reference proteome</keyword>
<organism evidence="1 2">
    <name type="scientific">Pirellula staleyi (strain ATCC 27377 / DSM 6068 / ICPB 4128)</name>
    <name type="common">Pirella staleyi</name>
    <dbReference type="NCBI Taxonomy" id="530564"/>
    <lineage>
        <taxon>Bacteria</taxon>
        <taxon>Pseudomonadati</taxon>
        <taxon>Planctomycetota</taxon>
        <taxon>Planctomycetia</taxon>
        <taxon>Pirellulales</taxon>
        <taxon>Pirellulaceae</taxon>
        <taxon>Pirellula</taxon>
    </lineage>
</organism>
<proteinExistence type="predicted"/>
<dbReference type="eggNOG" id="ENOG503353X">
    <property type="taxonomic scope" value="Bacteria"/>
</dbReference>
<sequence>MRERDDSQLRTCSHSRGYRPMRHYYAALLATVSLGLASSGCSPSSVDGRYGLQGSATFQGAPLKVGTIELSNDDQTQVTGATIADGSYSVPAAMGLKPGIYRVKISSVEDAPVDTSAPPGPETMNVVGKELIPAEFNVQTKLTAEVTEGGSNTFDFAIP</sequence>
<dbReference type="STRING" id="530564.Psta_2736"/>
<name>D2R7H8_PIRSD</name>
<reference evidence="1 2" key="1">
    <citation type="journal article" date="2009" name="Stand. Genomic Sci.">
        <title>Complete genome sequence of Pirellula staleyi type strain (ATCC 27377).</title>
        <authorList>
            <person name="Clum A."/>
            <person name="Tindall B.J."/>
            <person name="Sikorski J."/>
            <person name="Ivanova N."/>
            <person name="Mavrommatis K."/>
            <person name="Lucas S."/>
            <person name="Glavina del Rio T."/>
            <person name="Nolan M."/>
            <person name="Chen F."/>
            <person name="Tice H."/>
            <person name="Pitluck S."/>
            <person name="Cheng J.F."/>
            <person name="Chertkov O."/>
            <person name="Brettin T."/>
            <person name="Han C."/>
            <person name="Detter J.C."/>
            <person name="Kuske C."/>
            <person name="Bruce D."/>
            <person name="Goodwin L."/>
            <person name="Ovchinikova G."/>
            <person name="Pati A."/>
            <person name="Mikhailova N."/>
            <person name="Chen A."/>
            <person name="Palaniappan K."/>
            <person name="Land M."/>
            <person name="Hauser L."/>
            <person name="Chang Y.J."/>
            <person name="Jeffries C.D."/>
            <person name="Chain P."/>
            <person name="Rohde M."/>
            <person name="Goker M."/>
            <person name="Bristow J."/>
            <person name="Eisen J.A."/>
            <person name="Markowitz V."/>
            <person name="Hugenholtz P."/>
            <person name="Kyrpides N.C."/>
            <person name="Klenk H.P."/>
            <person name="Lapidus A."/>
        </authorList>
    </citation>
    <scope>NUCLEOTIDE SEQUENCE [LARGE SCALE GENOMIC DNA]</scope>
    <source>
        <strain evidence="2">ATCC 27377 / DSM 6068 / ICPB 4128</strain>
    </source>
</reference>
<accession>D2R7H8</accession>
<dbReference type="KEGG" id="psl:Psta_2736"/>
<protein>
    <recommendedName>
        <fullName evidence="3">Carboxypeptidase regulatory-like domain-containing protein</fullName>
    </recommendedName>
</protein>
<evidence type="ECO:0008006" key="3">
    <source>
        <dbReference type="Google" id="ProtNLM"/>
    </source>
</evidence>
<dbReference type="HOGENOM" id="CLU_113730_3_1_0"/>
<dbReference type="EMBL" id="CP001848">
    <property type="protein sequence ID" value="ADB17404.1"/>
    <property type="molecule type" value="Genomic_DNA"/>
</dbReference>